<feature type="compositionally biased region" description="Basic and acidic residues" evidence="1">
    <location>
        <begin position="1"/>
        <end position="15"/>
    </location>
</feature>
<feature type="non-terminal residue" evidence="3">
    <location>
        <position position="56"/>
    </location>
</feature>
<evidence type="ECO:0000313" key="2">
    <source>
        <dbReference type="EMBL" id="CAF1381576.1"/>
    </source>
</evidence>
<proteinExistence type="predicted"/>
<evidence type="ECO:0000313" key="3">
    <source>
        <dbReference type="EMBL" id="CAF1607794.1"/>
    </source>
</evidence>
<dbReference type="Proteomes" id="UP000663832">
    <property type="component" value="Unassembled WGS sequence"/>
</dbReference>
<comment type="caution">
    <text evidence="3">The sequence shown here is derived from an EMBL/GenBank/DDBJ whole genome shotgun (WGS) entry which is preliminary data.</text>
</comment>
<dbReference type="AlphaFoldDB" id="A0A816BA47"/>
<feature type="region of interest" description="Disordered" evidence="1">
    <location>
        <begin position="1"/>
        <end position="21"/>
    </location>
</feature>
<dbReference type="EMBL" id="CAJNOI010001093">
    <property type="protein sequence ID" value="CAF1381576.1"/>
    <property type="molecule type" value="Genomic_DNA"/>
</dbReference>
<protein>
    <submittedName>
        <fullName evidence="3">Uncharacterized protein</fullName>
    </submittedName>
</protein>
<sequence length="56" mass="6507">MNERADSTQKEEKHTTTTADQVKSFHQLIIDRLNVEYDHFVELSSATLKQISITEE</sequence>
<keyword evidence="4" id="KW-1185">Reference proteome</keyword>
<dbReference type="Proteomes" id="UP000663877">
    <property type="component" value="Unassembled WGS sequence"/>
</dbReference>
<organism evidence="3 4">
    <name type="scientific">Adineta steineri</name>
    <dbReference type="NCBI Taxonomy" id="433720"/>
    <lineage>
        <taxon>Eukaryota</taxon>
        <taxon>Metazoa</taxon>
        <taxon>Spiralia</taxon>
        <taxon>Gnathifera</taxon>
        <taxon>Rotifera</taxon>
        <taxon>Eurotatoria</taxon>
        <taxon>Bdelloidea</taxon>
        <taxon>Adinetida</taxon>
        <taxon>Adinetidae</taxon>
        <taxon>Adineta</taxon>
    </lineage>
</organism>
<gene>
    <name evidence="2" type="ORF">BJG266_LOCUS36602</name>
    <name evidence="3" type="ORF">QVE165_LOCUS53587</name>
</gene>
<name>A0A816BA47_9BILA</name>
<reference evidence="3" key="1">
    <citation type="submission" date="2021-02" db="EMBL/GenBank/DDBJ databases">
        <authorList>
            <person name="Nowell W R."/>
        </authorList>
    </citation>
    <scope>NUCLEOTIDE SEQUENCE</scope>
</reference>
<accession>A0A816BA47</accession>
<evidence type="ECO:0000256" key="1">
    <source>
        <dbReference type="SAM" id="MobiDB-lite"/>
    </source>
</evidence>
<evidence type="ECO:0000313" key="4">
    <source>
        <dbReference type="Proteomes" id="UP000663832"/>
    </source>
</evidence>
<dbReference type="EMBL" id="CAJNOM010001435">
    <property type="protein sequence ID" value="CAF1607794.1"/>
    <property type="molecule type" value="Genomic_DNA"/>
</dbReference>